<dbReference type="Proteomes" id="UP001303115">
    <property type="component" value="Unassembled WGS sequence"/>
</dbReference>
<evidence type="ECO:0000256" key="1">
    <source>
        <dbReference type="ARBA" id="ARBA00001971"/>
    </source>
</evidence>
<keyword evidence="5 7" id="KW-0408">Iron</keyword>
<protein>
    <submittedName>
        <fullName evidence="9">Cytochrome P450</fullName>
    </submittedName>
</protein>
<evidence type="ECO:0000256" key="7">
    <source>
        <dbReference type="PIRSR" id="PIRSR602401-1"/>
    </source>
</evidence>
<evidence type="ECO:0000256" key="3">
    <source>
        <dbReference type="ARBA" id="ARBA00022723"/>
    </source>
</evidence>
<dbReference type="InterPro" id="IPR047146">
    <property type="entry name" value="Cyt_P450_E_CYP52_fungi"/>
</dbReference>
<reference evidence="10" key="1">
    <citation type="journal article" date="2023" name="Mol. Phylogenet. Evol.">
        <title>Genome-scale phylogeny and comparative genomics of the fungal order Sordariales.</title>
        <authorList>
            <person name="Hensen N."/>
            <person name="Bonometti L."/>
            <person name="Westerberg I."/>
            <person name="Brannstrom I.O."/>
            <person name="Guillou S."/>
            <person name="Cros-Aarteil S."/>
            <person name="Calhoun S."/>
            <person name="Haridas S."/>
            <person name="Kuo A."/>
            <person name="Mondo S."/>
            <person name="Pangilinan J."/>
            <person name="Riley R."/>
            <person name="LaButti K."/>
            <person name="Andreopoulos B."/>
            <person name="Lipzen A."/>
            <person name="Chen C."/>
            <person name="Yan M."/>
            <person name="Daum C."/>
            <person name="Ng V."/>
            <person name="Clum A."/>
            <person name="Steindorff A."/>
            <person name="Ohm R.A."/>
            <person name="Martin F."/>
            <person name="Silar P."/>
            <person name="Natvig D.O."/>
            <person name="Lalanne C."/>
            <person name="Gautier V."/>
            <person name="Ament-Velasquez S.L."/>
            <person name="Kruys A."/>
            <person name="Hutchinson M.I."/>
            <person name="Powell A.J."/>
            <person name="Barry K."/>
            <person name="Miller A.N."/>
            <person name="Grigoriev I.V."/>
            <person name="Debuchy R."/>
            <person name="Gladieux P."/>
            <person name="Hiltunen Thoren M."/>
            <person name="Johannesson H."/>
        </authorList>
    </citation>
    <scope>NUCLEOTIDE SEQUENCE [LARGE SCALE GENOMIC DNA]</scope>
    <source>
        <strain evidence="10">CBS 284.82</strain>
    </source>
</reference>
<keyword evidence="10" id="KW-1185">Reference proteome</keyword>
<evidence type="ECO:0000313" key="10">
    <source>
        <dbReference type="Proteomes" id="UP001303115"/>
    </source>
</evidence>
<keyword evidence="3 7" id="KW-0479">Metal-binding</keyword>
<dbReference type="InterPro" id="IPR001128">
    <property type="entry name" value="Cyt_P450"/>
</dbReference>
<dbReference type="InterPro" id="IPR036396">
    <property type="entry name" value="Cyt_P450_sf"/>
</dbReference>
<evidence type="ECO:0000256" key="8">
    <source>
        <dbReference type="RuleBase" id="RU000461"/>
    </source>
</evidence>
<evidence type="ECO:0000256" key="6">
    <source>
        <dbReference type="ARBA" id="ARBA00023033"/>
    </source>
</evidence>
<dbReference type="InterPro" id="IPR017972">
    <property type="entry name" value="Cyt_P450_CS"/>
</dbReference>
<evidence type="ECO:0000256" key="4">
    <source>
        <dbReference type="ARBA" id="ARBA00023002"/>
    </source>
</evidence>
<proteinExistence type="inferred from homology"/>
<evidence type="ECO:0000313" key="9">
    <source>
        <dbReference type="EMBL" id="KAK4034021.1"/>
    </source>
</evidence>
<keyword evidence="6 8" id="KW-0503">Monooxygenase</keyword>
<comment type="cofactor">
    <cofactor evidence="1 7">
        <name>heme</name>
        <dbReference type="ChEBI" id="CHEBI:30413"/>
    </cofactor>
</comment>
<dbReference type="PRINTS" id="PR00463">
    <property type="entry name" value="EP450I"/>
</dbReference>
<dbReference type="EMBL" id="MU854498">
    <property type="protein sequence ID" value="KAK4034021.1"/>
    <property type="molecule type" value="Genomic_DNA"/>
</dbReference>
<evidence type="ECO:0000256" key="5">
    <source>
        <dbReference type="ARBA" id="ARBA00023004"/>
    </source>
</evidence>
<dbReference type="GO" id="GO:0016705">
    <property type="term" value="F:oxidoreductase activity, acting on paired donors, with incorporation or reduction of molecular oxygen"/>
    <property type="evidence" value="ECO:0007669"/>
    <property type="project" value="InterPro"/>
</dbReference>
<dbReference type="GO" id="GO:0005506">
    <property type="term" value="F:iron ion binding"/>
    <property type="evidence" value="ECO:0007669"/>
    <property type="project" value="InterPro"/>
</dbReference>
<dbReference type="Pfam" id="PF00067">
    <property type="entry name" value="p450"/>
    <property type="match status" value="1"/>
</dbReference>
<dbReference type="GO" id="GO:0020037">
    <property type="term" value="F:heme binding"/>
    <property type="evidence" value="ECO:0007669"/>
    <property type="project" value="InterPro"/>
</dbReference>
<dbReference type="InterPro" id="IPR002401">
    <property type="entry name" value="Cyt_P450_E_grp-I"/>
</dbReference>
<dbReference type="Gene3D" id="1.10.630.10">
    <property type="entry name" value="Cytochrome P450"/>
    <property type="match status" value="1"/>
</dbReference>
<dbReference type="PRINTS" id="PR00385">
    <property type="entry name" value="P450"/>
</dbReference>
<gene>
    <name evidence="9" type="ORF">C8A01DRAFT_49487</name>
</gene>
<organism evidence="9 10">
    <name type="scientific">Parachaetomium inaequale</name>
    <dbReference type="NCBI Taxonomy" id="2588326"/>
    <lineage>
        <taxon>Eukaryota</taxon>
        <taxon>Fungi</taxon>
        <taxon>Dikarya</taxon>
        <taxon>Ascomycota</taxon>
        <taxon>Pezizomycotina</taxon>
        <taxon>Sordariomycetes</taxon>
        <taxon>Sordariomycetidae</taxon>
        <taxon>Sordariales</taxon>
        <taxon>Chaetomiaceae</taxon>
        <taxon>Parachaetomium</taxon>
    </lineage>
</organism>
<evidence type="ECO:0000256" key="2">
    <source>
        <dbReference type="ARBA" id="ARBA00010617"/>
    </source>
</evidence>
<sequence>MASDSHSAGPESLVEIHASPSAAVRVLVVALLLVLGSYLYRERSNRERHRCKPVVPYVPYKWPLALDLLKRLYDIFFSDHIFEGLTPYFNIAGTCCIHLSGQTGYFTTDPQNIKAIFSTRFEDYGLELIRRQFVRVQKQNLQIFTPHVNRLVSGIAEAAVEGRVDLKPLMFEYTLNTTTMLLFGEPHGSMDKGERNAVRDNFDHAAFGCGIRVRLADAAFLYNPPKFSKACESVREWATFFAAKAIKCMDELGEETAAERYPFIIDLWKDMKDFELVRDQLLHVLVAGRDSTSVLMCWTLFHLVRNPEVLQRLQQEIASVPAEGHLTREEIHRLPFLRCCLNETLRLYPTLPLNLRFANKPTVLPRGGGPDGNSPVLLKKGAGIAWSVYHLHRLESIYGPDARVYRPQRWEDGELMKRARPGVGYIDFNGGPRLCLGKDFALTEASYAIIRILQAFPNIRLAPEVPNEPVGTERHTYTIGIAPMDGVHCPRP</sequence>
<comment type="caution">
    <text evidence="9">The sequence shown here is derived from an EMBL/GenBank/DDBJ whole genome shotgun (WGS) entry which is preliminary data.</text>
</comment>
<accession>A0AAN6P932</accession>
<dbReference type="SUPFAM" id="SSF48264">
    <property type="entry name" value="Cytochrome P450"/>
    <property type="match status" value="1"/>
</dbReference>
<dbReference type="PANTHER" id="PTHR24287">
    <property type="entry name" value="P450, PUTATIVE (EUROFUNG)-RELATED"/>
    <property type="match status" value="1"/>
</dbReference>
<dbReference type="PROSITE" id="PS00086">
    <property type="entry name" value="CYTOCHROME_P450"/>
    <property type="match status" value="1"/>
</dbReference>
<keyword evidence="7 8" id="KW-0349">Heme</keyword>
<dbReference type="GO" id="GO:0004497">
    <property type="term" value="F:monooxygenase activity"/>
    <property type="evidence" value="ECO:0007669"/>
    <property type="project" value="UniProtKB-KW"/>
</dbReference>
<dbReference type="PANTHER" id="PTHR24287:SF18">
    <property type="entry name" value="CYTOCHROME P450 MONOOXYGENASE APDE-RELATED"/>
    <property type="match status" value="1"/>
</dbReference>
<feature type="binding site" description="axial binding residue" evidence="7">
    <location>
        <position position="435"/>
    </location>
    <ligand>
        <name>heme</name>
        <dbReference type="ChEBI" id="CHEBI:30413"/>
    </ligand>
    <ligandPart>
        <name>Fe</name>
        <dbReference type="ChEBI" id="CHEBI:18248"/>
    </ligandPart>
</feature>
<comment type="similarity">
    <text evidence="2 8">Belongs to the cytochrome P450 family.</text>
</comment>
<keyword evidence="4 8" id="KW-0560">Oxidoreductase</keyword>
<dbReference type="AlphaFoldDB" id="A0AAN6P932"/>
<name>A0AAN6P932_9PEZI</name>